<keyword evidence="3 5" id="KW-0067">ATP-binding</keyword>
<accession>A0ABV4TVW2</accession>
<dbReference type="PANTHER" id="PTHR42781">
    <property type="entry name" value="SPERMIDINE/PUTRESCINE IMPORT ATP-BINDING PROTEIN POTA"/>
    <property type="match status" value="1"/>
</dbReference>
<dbReference type="InterPro" id="IPR003593">
    <property type="entry name" value="AAA+_ATPase"/>
</dbReference>
<evidence type="ECO:0000256" key="1">
    <source>
        <dbReference type="ARBA" id="ARBA00022448"/>
    </source>
</evidence>
<dbReference type="InterPro" id="IPR027417">
    <property type="entry name" value="P-loop_NTPase"/>
</dbReference>
<name>A0ABV4TVW2_9GAMM</name>
<dbReference type="InterPro" id="IPR003439">
    <property type="entry name" value="ABC_transporter-like_ATP-bd"/>
</dbReference>
<dbReference type="RefSeq" id="WP_373656039.1">
    <property type="nucleotide sequence ID" value="NZ_JBGUAW010000006.1"/>
</dbReference>
<dbReference type="Pfam" id="PF00005">
    <property type="entry name" value="ABC_tran"/>
    <property type="match status" value="1"/>
</dbReference>
<dbReference type="EMBL" id="JBGUAW010000006">
    <property type="protein sequence ID" value="MFA9461254.1"/>
    <property type="molecule type" value="Genomic_DNA"/>
</dbReference>
<gene>
    <name evidence="5" type="ORF">ACERLL_10490</name>
</gene>
<feature type="domain" description="ABC transporter" evidence="4">
    <location>
        <begin position="20"/>
        <end position="246"/>
    </location>
</feature>
<comment type="caution">
    <text evidence="5">The sequence shown here is derived from an EMBL/GenBank/DDBJ whole genome shotgun (WGS) entry which is preliminary data.</text>
</comment>
<dbReference type="PROSITE" id="PS50893">
    <property type="entry name" value="ABC_TRANSPORTER_2"/>
    <property type="match status" value="1"/>
</dbReference>
<dbReference type="SMART" id="SM00382">
    <property type="entry name" value="AAA"/>
    <property type="match status" value="1"/>
</dbReference>
<evidence type="ECO:0000259" key="4">
    <source>
        <dbReference type="PROSITE" id="PS50893"/>
    </source>
</evidence>
<dbReference type="InterPro" id="IPR050093">
    <property type="entry name" value="ABC_SmlMolc_Importer"/>
</dbReference>
<evidence type="ECO:0000313" key="5">
    <source>
        <dbReference type="EMBL" id="MFA9461254.1"/>
    </source>
</evidence>
<dbReference type="PANTHER" id="PTHR42781:SF9">
    <property type="entry name" value="AMINO ACID ABC TRANSPORTER, ATP-BINDING PROTEIN-RELATED"/>
    <property type="match status" value="1"/>
</dbReference>
<evidence type="ECO:0000313" key="6">
    <source>
        <dbReference type="Proteomes" id="UP001575181"/>
    </source>
</evidence>
<organism evidence="5 6">
    <name type="scientific">Thiohalorhabdus methylotrophus</name>
    <dbReference type="NCBI Taxonomy" id="3242694"/>
    <lineage>
        <taxon>Bacteria</taxon>
        <taxon>Pseudomonadati</taxon>
        <taxon>Pseudomonadota</taxon>
        <taxon>Gammaproteobacteria</taxon>
        <taxon>Thiohalorhabdales</taxon>
        <taxon>Thiohalorhabdaceae</taxon>
        <taxon>Thiohalorhabdus</taxon>
    </lineage>
</organism>
<dbReference type="PROSITE" id="PS00211">
    <property type="entry name" value="ABC_TRANSPORTER_1"/>
    <property type="match status" value="1"/>
</dbReference>
<protein>
    <submittedName>
        <fullName evidence="5">ATP-binding cassette domain-containing protein</fullName>
    </submittedName>
</protein>
<reference evidence="5 6" key="1">
    <citation type="submission" date="2024-08" db="EMBL/GenBank/DDBJ databases">
        <title>Whole-genome sequencing of halo(alkali)philic microorganisms from hypersaline lakes.</title>
        <authorList>
            <person name="Sorokin D.Y."/>
            <person name="Merkel A.Y."/>
            <person name="Messina E."/>
            <person name="Yakimov M."/>
        </authorList>
    </citation>
    <scope>NUCLEOTIDE SEQUENCE [LARGE SCALE GENOMIC DNA]</scope>
    <source>
        <strain evidence="5 6">Cl-TMA</strain>
    </source>
</reference>
<proteinExistence type="predicted"/>
<evidence type="ECO:0000256" key="3">
    <source>
        <dbReference type="ARBA" id="ARBA00022840"/>
    </source>
</evidence>
<dbReference type="InterPro" id="IPR017871">
    <property type="entry name" value="ABC_transporter-like_CS"/>
</dbReference>
<dbReference type="Proteomes" id="UP001575181">
    <property type="component" value="Unassembled WGS sequence"/>
</dbReference>
<sequence>MNVIPFPGQSPAGPSTILPLQVRELCFQVGGTLLLDHLNLELRHGPRTLLIGPNGSGKSLTLRLLHGLIRPSSGTIRWDGLPPDRHLRTRQAMVFQRPVLLRRTVRANIDYVLRIHGMGRAQRRERIDEVLAQAGLEALGNRSARVLSGGEQQRLAIARAWALRPEVLFLDEPTSNLDPGAALAVEGMIDTIHQRGTKILMTTHDMGQARRLGDEILFLHRGRLLDQADADTFFGAPESQEARAFLQGGLVV</sequence>
<evidence type="ECO:0000256" key="2">
    <source>
        <dbReference type="ARBA" id="ARBA00022741"/>
    </source>
</evidence>
<dbReference type="Gene3D" id="3.40.50.300">
    <property type="entry name" value="P-loop containing nucleotide triphosphate hydrolases"/>
    <property type="match status" value="1"/>
</dbReference>
<keyword evidence="1" id="KW-0813">Transport</keyword>
<keyword evidence="2" id="KW-0547">Nucleotide-binding</keyword>
<dbReference type="GO" id="GO:0005524">
    <property type="term" value="F:ATP binding"/>
    <property type="evidence" value="ECO:0007669"/>
    <property type="project" value="UniProtKB-KW"/>
</dbReference>
<keyword evidence="6" id="KW-1185">Reference proteome</keyword>
<dbReference type="SUPFAM" id="SSF52540">
    <property type="entry name" value="P-loop containing nucleoside triphosphate hydrolases"/>
    <property type="match status" value="1"/>
</dbReference>